<keyword evidence="6 7" id="KW-0472">Membrane</keyword>
<comment type="subcellular location">
    <subcellularLocation>
        <location evidence="1">Membrane</location>
        <topology evidence="1">Multi-pass membrane protein</topology>
    </subcellularLocation>
</comment>
<reference evidence="9" key="1">
    <citation type="submission" date="2021-10" db="EMBL/GenBank/DDBJ databases">
        <title>Tropical sea cucumber genome reveals ecological adaptation and Cuvierian tubules defense mechanism.</title>
        <authorList>
            <person name="Chen T."/>
        </authorList>
    </citation>
    <scope>NUCLEOTIDE SEQUENCE</scope>
    <source>
        <strain evidence="9">Nanhai2018</strain>
        <tissue evidence="9">Muscle</tissue>
    </source>
</reference>
<accession>A0A9Q1CA86</accession>
<evidence type="ECO:0000256" key="6">
    <source>
        <dbReference type="ARBA" id="ARBA00023136"/>
    </source>
</evidence>
<keyword evidence="8" id="KW-0732">Signal</keyword>
<keyword evidence="5 7" id="KW-1133">Transmembrane helix</keyword>
<feature type="chain" id="PRO_5040373205" description="Chloride channel CLIC-like protein 1" evidence="8">
    <location>
        <begin position="22"/>
        <end position="415"/>
    </location>
</feature>
<dbReference type="EMBL" id="JAIZAY010000006">
    <property type="protein sequence ID" value="KAJ8040985.1"/>
    <property type="molecule type" value="Genomic_DNA"/>
</dbReference>
<evidence type="ECO:0000256" key="1">
    <source>
        <dbReference type="ARBA" id="ARBA00004141"/>
    </source>
</evidence>
<gene>
    <name evidence="9" type="ORF">HOLleu_15459</name>
</gene>
<feature type="transmembrane region" description="Helical" evidence="7">
    <location>
        <begin position="217"/>
        <end position="239"/>
    </location>
</feature>
<dbReference type="GO" id="GO:0016020">
    <property type="term" value="C:membrane"/>
    <property type="evidence" value="ECO:0007669"/>
    <property type="project" value="UniProtKB-SubCell"/>
</dbReference>
<evidence type="ECO:0000256" key="8">
    <source>
        <dbReference type="SAM" id="SignalP"/>
    </source>
</evidence>
<protein>
    <recommendedName>
        <fullName evidence="3">Chloride channel CLIC-like protein 1</fullName>
    </recommendedName>
</protein>
<dbReference type="Proteomes" id="UP001152320">
    <property type="component" value="Chromosome 6"/>
</dbReference>
<evidence type="ECO:0000313" key="9">
    <source>
        <dbReference type="EMBL" id="KAJ8040985.1"/>
    </source>
</evidence>
<evidence type="ECO:0000256" key="5">
    <source>
        <dbReference type="ARBA" id="ARBA00022989"/>
    </source>
</evidence>
<evidence type="ECO:0000313" key="10">
    <source>
        <dbReference type="Proteomes" id="UP001152320"/>
    </source>
</evidence>
<name>A0A9Q1CA86_HOLLE</name>
<comment type="caution">
    <text evidence="9">The sequence shown here is derived from an EMBL/GenBank/DDBJ whole genome shotgun (WGS) entry which is preliminary data.</text>
</comment>
<dbReference type="GO" id="GO:0005783">
    <property type="term" value="C:endoplasmic reticulum"/>
    <property type="evidence" value="ECO:0007669"/>
    <property type="project" value="TreeGrafter"/>
</dbReference>
<dbReference type="PANTHER" id="PTHR34093">
    <property type="entry name" value="CHLORIDE CHANNEL CLIC-LIKE PROTEIN 1"/>
    <property type="match status" value="1"/>
</dbReference>
<dbReference type="GO" id="GO:0005254">
    <property type="term" value="F:chloride channel activity"/>
    <property type="evidence" value="ECO:0007669"/>
    <property type="project" value="TreeGrafter"/>
</dbReference>
<dbReference type="Pfam" id="PF05934">
    <property type="entry name" value="MCLC"/>
    <property type="match status" value="1"/>
</dbReference>
<evidence type="ECO:0000256" key="2">
    <source>
        <dbReference type="ARBA" id="ARBA00005944"/>
    </source>
</evidence>
<comment type="similarity">
    <text evidence="2">Belongs to the chloride channel MCLC family.</text>
</comment>
<feature type="transmembrane region" description="Helical" evidence="7">
    <location>
        <begin position="189"/>
        <end position="210"/>
    </location>
</feature>
<feature type="signal peptide" evidence="8">
    <location>
        <begin position="1"/>
        <end position="21"/>
    </location>
</feature>
<evidence type="ECO:0000256" key="3">
    <source>
        <dbReference type="ARBA" id="ARBA00015571"/>
    </source>
</evidence>
<dbReference type="InterPro" id="IPR009231">
    <property type="entry name" value="Chloride_chnl_CLIC-like"/>
</dbReference>
<keyword evidence="4 7" id="KW-0812">Transmembrane</keyword>
<feature type="transmembrane region" description="Helical" evidence="7">
    <location>
        <begin position="342"/>
        <end position="362"/>
    </location>
</feature>
<dbReference type="AlphaFoldDB" id="A0A9Q1CA86"/>
<proteinExistence type="inferred from homology"/>
<sequence>MMFAVSLRVALLCLMLPHVWFVIGSLDDDAAPPEDGYAFNYDHISQTNKYSYEKIQKMVESRCSKLVEDACIRCSEETRKNCGSETGEISPPVLPQLREKDDKICDSVVFLHLIKGIAEAFTEEQTEQVVMTLDSYRIEKLHKFLRDDSGDIPSIDVVYMVTSSLSPLSNTAHAPYSSSWFERTFSVSFIKAAVCLVILVSFAIFLKILLTRNISYMRLICTLVVAVLIINFAWSYMLLYKKKISERMAYDAQRKEFEEVCHSQIHLTAFQKMKTFFGFHLPKDERCQKFIESYQIDPFLEVHPIEAITDTFERIITSVSGAFGKSLGNFNHNFFSNVSCVYWIPAMVFNLLLIAVILPLYLNCGRRQKTVPEVRENQGPKGRDYDGIEEEYRAGTESGRECYINQSNVVKRCTS</sequence>
<dbReference type="PANTHER" id="PTHR34093:SF1">
    <property type="entry name" value="CHLORIDE CHANNEL CLIC-LIKE PROTEIN 1"/>
    <property type="match status" value="1"/>
</dbReference>
<evidence type="ECO:0000256" key="4">
    <source>
        <dbReference type="ARBA" id="ARBA00022692"/>
    </source>
</evidence>
<evidence type="ECO:0000256" key="7">
    <source>
        <dbReference type="SAM" id="Phobius"/>
    </source>
</evidence>
<organism evidence="9 10">
    <name type="scientific">Holothuria leucospilota</name>
    <name type="common">Black long sea cucumber</name>
    <name type="synonym">Mertensiothuria leucospilota</name>
    <dbReference type="NCBI Taxonomy" id="206669"/>
    <lineage>
        <taxon>Eukaryota</taxon>
        <taxon>Metazoa</taxon>
        <taxon>Echinodermata</taxon>
        <taxon>Eleutherozoa</taxon>
        <taxon>Echinozoa</taxon>
        <taxon>Holothuroidea</taxon>
        <taxon>Aspidochirotacea</taxon>
        <taxon>Aspidochirotida</taxon>
        <taxon>Holothuriidae</taxon>
        <taxon>Holothuria</taxon>
    </lineage>
</organism>
<keyword evidence="10" id="KW-1185">Reference proteome</keyword>